<dbReference type="CDD" id="cd01427">
    <property type="entry name" value="HAD_like"/>
    <property type="match status" value="1"/>
</dbReference>
<protein>
    <recommendedName>
        <fullName evidence="2">Haloacid dehalogenase-like hydrolase</fullName>
    </recommendedName>
</protein>
<sequence length="263" mass="28834">VPIAGDQLKIELLPGFTPRPKATHVVFDFDGTLSWIRHGWPEVMQSLMTARFPLAAGESPDDLRISLFKDMYRFNGRPTSVYMEAMSRQIQERGGEADPSEMLEAYLVQLDQIANERHEQIRSETCSQDYFIVFGGRALIELMIARGLKVIILSGNPHGQVNEEAELLDLARYCHGHVYGYKDANSFSKQSVIENLMAAENFSGENLIAIGDGAGEIMAAKALGGLAIAVCSDEEDNGSGLVDEHKRATLVGAGADAIIADYR</sequence>
<reference evidence="1" key="1">
    <citation type="submission" date="2018-05" db="EMBL/GenBank/DDBJ databases">
        <authorList>
            <person name="Lanie J.A."/>
            <person name="Ng W.-L."/>
            <person name="Kazmierczak K.M."/>
            <person name="Andrzejewski T.M."/>
            <person name="Davidsen T.M."/>
            <person name="Wayne K.J."/>
            <person name="Tettelin H."/>
            <person name="Glass J.I."/>
            <person name="Rusch D."/>
            <person name="Podicherti R."/>
            <person name="Tsui H.-C.T."/>
            <person name="Winkler M.E."/>
        </authorList>
    </citation>
    <scope>NUCLEOTIDE SEQUENCE</scope>
</reference>
<dbReference type="GO" id="GO:0006281">
    <property type="term" value="P:DNA repair"/>
    <property type="evidence" value="ECO:0007669"/>
    <property type="project" value="TreeGrafter"/>
</dbReference>
<dbReference type="PANTHER" id="PTHR43434:SF1">
    <property type="entry name" value="PHOSPHOGLYCOLATE PHOSPHATASE"/>
    <property type="match status" value="1"/>
</dbReference>
<dbReference type="GO" id="GO:0008967">
    <property type="term" value="F:phosphoglycolate phosphatase activity"/>
    <property type="evidence" value="ECO:0007669"/>
    <property type="project" value="TreeGrafter"/>
</dbReference>
<dbReference type="GO" id="GO:0005829">
    <property type="term" value="C:cytosol"/>
    <property type="evidence" value="ECO:0007669"/>
    <property type="project" value="TreeGrafter"/>
</dbReference>
<evidence type="ECO:0008006" key="2">
    <source>
        <dbReference type="Google" id="ProtNLM"/>
    </source>
</evidence>
<dbReference type="InterPro" id="IPR036412">
    <property type="entry name" value="HAD-like_sf"/>
</dbReference>
<dbReference type="Gene3D" id="3.40.50.1000">
    <property type="entry name" value="HAD superfamily/HAD-like"/>
    <property type="match status" value="1"/>
</dbReference>
<dbReference type="InterPro" id="IPR023214">
    <property type="entry name" value="HAD_sf"/>
</dbReference>
<name>A0A382J931_9ZZZZ</name>
<organism evidence="1">
    <name type="scientific">marine metagenome</name>
    <dbReference type="NCBI Taxonomy" id="408172"/>
    <lineage>
        <taxon>unclassified sequences</taxon>
        <taxon>metagenomes</taxon>
        <taxon>ecological metagenomes</taxon>
    </lineage>
</organism>
<dbReference type="Pfam" id="PF00702">
    <property type="entry name" value="Hydrolase"/>
    <property type="match status" value="1"/>
</dbReference>
<dbReference type="EMBL" id="UINC01072337">
    <property type="protein sequence ID" value="SVC07902.1"/>
    <property type="molecule type" value="Genomic_DNA"/>
</dbReference>
<feature type="non-terminal residue" evidence="1">
    <location>
        <position position="263"/>
    </location>
</feature>
<accession>A0A382J931</accession>
<dbReference type="AlphaFoldDB" id="A0A382J931"/>
<evidence type="ECO:0000313" key="1">
    <source>
        <dbReference type="EMBL" id="SVC07902.1"/>
    </source>
</evidence>
<feature type="non-terminal residue" evidence="1">
    <location>
        <position position="1"/>
    </location>
</feature>
<dbReference type="SUPFAM" id="SSF56784">
    <property type="entry name" value="HAD-like"/>
    <property type="match status" value="1"/>
</dbReference>
<proteinExistence type="predicted"/>
<dbReference type="PANTHER" id="PTHR43434">
    <property type="entry name" value="PHOSPHOGLYCOLATE PHOSPHATASE"/>
    <property type="match status" value="1"/>
</dbReference>
<gene>
    <name evidence="1" type="ORF">METZ01_LOCUS260756</name>
</gene>
<dbReference type="InterPro" id="IPR050155">
    <property type="entry name" value="HAD-like_hydrolase_sf"/>
</dbReference>